<organism evidence="9 10">
    <name type="scientific">Lacticaseibacillus baoqingensis</name>
    <dbReference type="NCBI Taxonomy" id="2486013"/>
    <lineage>
        <taxon>Bacteria</taxon>
        <taxon>Bacillati</taxon>
        <taxon>Bacillota</taxon>
        <taxon>Bacilli</taxon>
        <taxon>Lactobacillales</taxon>
        <taxon>Lactobacillaceae</taxon>
        <taxon>Lacticaseibacillus</taxon>
    </lineage>
</organism>
<dbReference type="InterPro" id="IPR051471">
    <property type="entry name" value="Bacterial_PTS_sugar_comp"/>
</dbReference>
<dbReference type="CDD" id="cd00006">
    <property type="entry name" value="PTS_IIA_man"/>
    <property type="match status" value="1"/>
</dbReference>
<dbReference type="Pfam" id="PF03610">
    <property type="entry name" value="EIIA-man"/>
    <property type="match status" value="1"/>
</dbReference>
<protein>
    <submittedName>
        <fullName evidence="9">PTS sugar transporter subunit IIA</fullName>
    </submittedName>
</protein>
<comment type="caution">
    <text evidence="9">The sequence shown here is derived from an EMBL/GenBank/DDBJ whole genome shotgun (WGS) entry which is preliminary data.</text>
</comment>
<evidence type="ECO:0000256" key="3">
    <source>
        <dbReference type="ARBA" id="ARBA00022490"/>
    </source>
</evidence>
<evidence type="ECO:0000256" key="1">
    <source>
        <dbReference type="ARBA" id="ARBA00004496"/>
    </source>
</evidence>
<accession>A0ABW4EB36</accession>
<dbReference type="RefSeq" id="WP_379896817.1">
    <property type="nucleotide sequence ID" value="NZ_JBHTON010000048.1"/>
</dbReference>
<dbReference type="InterPro" id="IPR004701">
    <property type="entry name" value="PTS_EIIA_man-typ"/>
</dbReference>
<evidence type="ECO:0000259" key="8">
    <source>
        <dbReference type="PROSITE" id="PS51096"/>
    </source>
</evidence>
<proteinExistence type="predicted"/>
<evidence type="ECO:0000256" key="2">
    <source>
        <dbReference type="ARBA" id="ARBA00022448"/>
    </source>
</evidence>
<dbReference type="SUPFAM" id="SSF53062">
    <property type="entry name" value="PTS system fructose IIA component-like"/>
    <property type="match status" value="1"/>
</dbReference>
<evidence type="ECO:0000256" key="6">
    <source>
        <dbReference type="ARBA" id="ARBA00022683"/>
    </source>
</evidence>
<dbReference type="Proteomes" id="UP001597252">
    <property type="component" value="Unassembled WGS sequence"/>
</dbReference>
<keyword evidence="7" id="KW-0418">Kinase</keyword>
<evidence type="ECO:0000313" key="10">
    <source>
        <dbReference type="Proteomes" id="UP001597252"/>
    </source>
</evidence>
<keyword evidence="4 9" id="KW-0762">Sugar transport</keyword>
<dbReference type="PANTHER" id="PTHR33799">
    <property type="entry name" value="PTS PERMEASE-RELATED-RELATED"/>
    <property type="match status" value="1"/>
</dbReference>
<dbReference type="InterPro" id="IPR033887">
    <property type="entry name" value="PTS_IIA_man"/>
</dbReference>
<evidence type="ECO:0000313" key="9">
    <source>
        <dbReference type="EMBL" id="MFD1485906.1"/>
    </source>
</evidence>
<dbReference type="PROSITE" id="PS51096">
    <property type="entry name" value="PTS_EIIA_TYPE_4"/>
    <property type="match status" value="1"/>
</dbReference>
<keyword evidence="6" id="KW-0598">Phosphotransferase system</keyword>
<evidence type="ECO:0000256" key="4">
    <source>
        <dbReference type="ARBA" id="ARBA00022597"/>
    </source>
</evidence>
<sequence length="139" mass="15565">MRKIIICSHGNLAQGMLNTLEMIVGHTGNIEAYCAYVNEDEAIDEMLQPILKMNQGNELFVLTDIFGGSVNNEWMKALPENPNIHLIAGMNLPFLIDLVTRMEDSKDVDALIESCMANAISSFTYCNKLELDECDDTEF</sequence>
<gene>
    <name evidence="9" type="ORF">ACFQ5J_11775</name>
</gene>
<keyword evidence="10" id="KW-1185">Reference proteome</keyword>
<dbReference type="PANTHER" id="PTHR33799:SF1">
    <property type="entry name" value="PTS SYSTEM MANNOSE-SPECIFIC EIIAB COMPONENT-RELATED"/>
    <property type="match status" value="1"/>
</dbReference>
<evidence type="ECO:0000256" key="7">
    <source>
        <dbReference type="ARBA" id="ARBA00022777"/>
    </source>
</evidence>
<evidence type="ECO:0000256" key="5">
    <source>
        <dbReference type="ARBA" id="ARBA00022679"/>
    </source>
</evidence>
<dbReference type="InterPro" id="IPR036662">
    <property type="entry name" value="PTS_EIIA_man-typ_sf"/>
</dbReference>
<keyword evidence="2" id="KW-0813">Transport</keyword>
<name>A0ABW4EB36_9LACO</name>
<feature type="domain" description="PTS EIIA type-4" evidence="8">
    <location>
        <begin position="1"/>
        <end position="123"/>
    </location>
</feature>
<dbReference type="Gene3D" id="3.40.50.510">
    <property type="entry name" value="Phosphotransferase system, mannose-type IIA component"/>
    <property type="match status" value="1"/>
</dbReference>
<keyword evidence="5" id="KW-0808">Transferase</keyword>
<keyword evidence="3" id="KW-0963">Cytoplasm</keyword>
<dbReference type="EMBL" id="JBHTON010000048">
    <property type="protein sequence ID" value="MFD1485906.1"/>
    <property type="molecule type" value="Genomic_DNA"/>
</dbReference>
<reference evidence="10" key="1">
    <citation type="journal article" date="2019" name="Int. J. Syst. Evol. Microbiol.">
        <title>The Global Catalogue of Microorganisms (GCM) 10K type strain sequencing project: providing services to taxonomists for standard genome sequencing and annotation.</title>
        <authorList>
            <consortium name="The Broad Institute Genomics Platform"/>
            <consortium name="The Broad Institute Genome Sequencing Center for Infectious Disease"/>
            <person name="Wu L."/>
            <person name="Ma J."/>
        </authorList>
    </citation>
    <scope>NUCLEOTIDE SEQUENCE [LARGE SCALE GENOMIC DNA]</scope>
    <source>
        <strain evidence="10">CCM 8903</strain>
    </source>
</reference>
<comment type="subcellular location">
    <subcellularLocation>
        <location evidence="1">Cytoplasm</location>
    </subcellularLocation>
</comment>